<dbReference type="Pfam" id="PF03108">
    <property type="entry name" value="DBD_Tnp_Mut"/>
    <property type="match status" value="1"/>
</dbReference>
<evidence type="ECO:0000256" key="1">
    <source>
        <dbReference type="SAM" id="MobiDB-lite"/>
    </source>
</evidence>
<evidence type="ECO:0000313" key="5">
    <source>
        <dbReference type="Proteomes" id="UP001153555"/>
    </source>
</evidence>
<proteinExistence type="predicted"/>
<dbReference type="Pfam" id="PF07727">
    <property type="entry name" value="RVT_2"/>
    <property type="match status" value="1"/>
</dbReference>
<feature type="compositionally biased region" description="Polar residues" evidence="1">
    <location>
        <begin position="233"/>
        <end position="242"/>
    </location>
</feature>
<dbReference type="AlphaFoldDB" id="A0A9N7MV95"/>
<gene>
    <name evidence="4" type="ORF">SHERM_18169</name>
</gene>
<organism evidence="4 5">
    <name type="scientific">Striga hermonthica</name>
    <name type="common">Purple witchweed</name>
    <name type="synonym">Buchnera hermonthica</name>
    <dbReference type="NCBI Taxonomy" id="68872"/>
    <lineage>
        <taxon>Eukaryota</taxon>
        <taxon>Viridiplantae</taxon>
        <taxon>Streptophyta</taxon>
        <taxon>Embryophyta</taxon>
        <taxon>Tracheophyta</taxon>
        <taxon>Spermatophyta</taxon>
        <taxon>Magnoliopsida</taxon>
        <taxon>eudicotyledons</taxon>
        <taxon>Gunneridae</taxon>
        <taxon>Pentapetalae</taxon>
        <taxon>asterids</taxon>
        <taxon>lamiids</taxon>
        <taxon>Lamiales</taxon>
        <taxon>Orobanchaceae</taxon>
        <taxon>Buchnereae</taxon>
        <taxon>Striga</taxon>
    </lineage>
</organism>
<dbReference type="InterPro" id="IPR013103">
    <property type="entry name" value="RVT_2"/>
</dbReference>
<dbReference type="PANTHER" id="PTHR31973:SF187">
    <property type="entry name" value="MUTATOR TRANSPOSASE MUDRA PROTEIN"/>
    <property type="match status" value="1"/>
</dbReference>
<dbReference type="EMBL" id="CACSLK010019758">
    <property type="protein sequence ID" value="CAA0819917.1"/>
    <property type="molecule type" value="Genomic_DNA"/>
</dbReference>
<reference evidence="4" key="1">
    <citation type="submission" date="2019-12" db="EMBL/GenBank/DDBJ databases">
        <authorList>
            <person name="Scholes J."/>
        </authorList>
    </citation>
    <scope>NUCLEOTIDE SEQUENCE</scope>
</reference>
<keyword evidence="5" id="KW-1185">Reference proteome</keyword>
<evidence type="ECO:0000313" key="4">
    <source>
        <dbReference type="EMBL" id="CAA0819917.1"/>
    </source>
</evidence>
<accession>A0A9N7MV95</accession>
<evidence type="ECO:0000259" key="3">
    <source>
        <dbReference type="Pfam" id="PF07727"/>
    </source>
</evidence>
<evidence type="ECO:0000259" key="2">
    <source>
        <dbReference type="Pfam" id="PF03108"/>
    </source>
</evidence>
<comment type="caution">
    <text evidence="4">The sequence shown here is derived from an EMBL/GenBank/DDBJ whole genome shotgun (WGS) entry which is preliminary data.</text>
</comment>
<feature type="region of interest" description="Disordered" evidence="1">
    <location>
        <begin position="228"/>
        <end position="253"/>
    </location>
</feature>
<sequence length="538" mass="61557">SLYGLKQSGRMWYNCLSEQLLKRGYLNDQICPCVFIKKSHNGVVIIAVYVDDLNIIGTSNEIQEAVPFLKGEFEMKDLGKTKYCLGLQIERVQNGIFVHQSNYTRRVLKRFNMDKANPFSTPMVNRTLDVENDPFRPCEENEEVLGPEIPYMSAIGALMYLANCTRPDISFATKLLARYNSSPTRRHWNGIKHIFRYLQGTIDLGVMSKKSKKAEVIKESSVVRDLESDYENSDGSVNTDSPISEHGHVEDDSAGVCSSKKKLVVYDPKCDHSTLQFVLGMRFDSVMQLKSAIQKSAIHNGCNIQFMRTSQKQVEARCIDSCPWRLYGSLVQSEGRVAIKRLVSEHQCFRDIRTRQATSQWVANEYLEKFRKQPSIKASDMQDLIMDKFGVQPSKWKLYRGKYKALEILRGSESEHYGCLRNYIAELQRVDRNGRFELLLEEGHVFKGFFVGFSALREGFLQGCKPIIGFDGCFLKTFLGGVLLCAIGKDGNNQIYPLAWAVADSENENNWRWFLTILFQELRIEDGLGWTFISDQQK</sequence>
<feature type="non-terminal residue" evidence="4">
    <location>
        <position position="538"/>
    </location>
</feature>
<name>A0A9N7MV95_STRHE</name>
<feature type="domain" description="Reverse transcriptase Ty1/copia-type" evidence="3">
    <location>
        <begin position="1"/>
        <end position="124"/>
    </location>
</feature>
<dbReference type="InterPro" id="IPR004332">
    <property type="entry name" value="Transposase_MuDR"/>
</dbReference>
<dbReference type="PANTHER" id="PTHR31973">
    <property type="entry name" value="POLYPROTEIN, PUTATIVE-RELATED"/>
    <property type="match status" value="1"/>
</dbReference>
<feature type="domain" description="Transposase MuDR plant" evidence="2">
    <location>
        <begin position="276"/>
        <end position="330"/>
    </location>
</feature>
<dbReference type="Proteomes" id="UP001153555">
    <property type="component" value="Unassembled WGS sequence"/>
</dbReference>
<protein>
    <submittedName>
        <fullName evidence="4">Uncharacterized mitochondrial protein AtMg00810</fullName>
    </submittedName>
</protein>
<dbReference type="OrthoDB" id="1712839at2759"/>
<feature type="non-terminal residue" evidence="4">
    <location>
        <position position="1"/>
    </location>
</feature>